<accession>A0A6A4I0U4</accession>
<dbReference type="EMBL" id="ML769423">
    <property type="protein sequence ID" value="KAE9403580.1"/>
    <property type="molecule type" value="Genomic_DNA"/>
</dbReference>
<feature type="region of interest" description="Disordered" evidence="2">
    <location>
        <begin position="217"/>
        <end position="259"/>
    </location>
</feature>
<keyword evidence="1" id="KW-0175">Coiled coil</keyword>
<feature type="region of interest" description="Disordered" evidence="2">
    <location>
        <begin position="361"/>
        <end position="386"/>
    </location>
</feature>
<gene>
    <name evidence="3" type="ORF">BT96DRAFT_936231</name>
</gene>
<evidence type="ECO:0000313" key="3">
    <source>
        <dbReference type="EMBL" id="KAE9403580.1"/>
    </source>
</evidence>
<dbReference type="Proteomes" id="UP000799118">
    <property type="component" value="Unassembled WGS sequence"/>
</dbReference>
<feature type="compositionally biased region" description="Pro residues" evidence="2">
    <location>
        <begin position="64"/>
        <end position="77"/>
    </location>
</feature>
<proteinExistence type="predicted"/>
<organism evidence="3 4">
    <name type="scientific">Gymnopus androsaceus JB14</name>
    <dbReference type="NCBI Taxonomy" id="1447944"/>
    <lineage>
        <taxon>Eukaryota</taxon>
        <taxon>Fungi</taxon>
        <taxon>Dikarya</taxon>
        <taxon>Basidiomycota</taxon>
        <taxon>Agaricomycotina</taxon>
        <taxon>Agaricomycetes</taxon>
        <taxon>Agaricomycetidae</taxon>
        <taxon>Agaricales</taxon>
        <taxon>Marasmiineae</taxon>
        <taxon>Omphalotaceae</taxon>
        <taxon>Gymnopus</taxon>
    </lineage>
</organism>
<feature type="compositionally biased region" description="Polar residues" evidence="2">
    <location>
        <begin position="97"/>
        <end position="112"/>
    </location>
</feature>
<feature type="region of interest" description="Disordered" evidence="2">
    <location>
        <begin position="45"/>
        <end position="122"/>
    </location>
</feature>
<evidence type="ECO:0000256" key="1">
    <source>
        <dbReference type="SAM" id="Coils"/>
    </source>
</evidence>
<feature type="compositionally biased region" description="Polar residues" evidence="2">
    <location>
        <begin position="361"/>
        <end position="371"/>
    </location>
</feature>
<dbReference type="AlphaFoldDB" id="A0A6A4I0U4"/>
<keyword evidence="4" id="KW-1185">Reference proteome</keyword>
<evidence type="ECO:0000313" key="4">
    <source>
        <dbReference type="Proteomes" id="UP000799118"/>
    </source>
</evidence>
<protein>
    <submittedName>
        <fullName evidence="3">Uncharacterized protein</fullName>
    </submittedName>
</protein>
<reference evidence="3" key="1">
    <citation type="journal article" date="2019" name="Environ. Microbiol.">
        <title>Fungal ecological strategies reflected in gene transcription - a case study of two litter decomposers.</title>
        <authorList>
            <person name="Barbi F."/>
            <person name="Kohler A."/>
            <person name="Barry K."/>
            <person name="Baskaran P."/>
            <person name="Daum C."/>
            <person name="Fauchery L."/>
            <person name="Ihrmark K."/>
            <person name="Kuo A."/>
            <person name="LaButti K."/>
            <person name="Lipzen A."/>
            <person name="Morin E."/>
            <person name="Grigoriev I.V."/>
            <person name="Henrissat B."/>
            <person name="Lindahl B."/>
            <person name="Martin F."/>
        </authorList>
    </citation>
    <scope>NUCLEOTIDE SEQUENCE</scope>
    <source>
        <strain evidence="3">JB14</strain>
    </source>
</reference>
<feature type="coiled-coil region" evidence="1">
    <location>
        <begin position="398"/>
        <end position="432"/>
    </location>
</feature>
<name>A0A6A4I0U4_9AGAR</name>
<feature type="compositionally biased region" description="Low complexity" evidence="2">
    <location>
        <begin position="113"/>
        <end position="122"/>
    </location>
</feature>
<feature type="compositionally biased region" description="Polar residues" evidence="2">
    <location>
        <begin position="247"/>
        <end position="256"/>
    </location>
</feature>
<feature type="compositionally biased region" description="Low complexity" evidence="2">
    <location>
        <begin position="78"/>
        <end position="88"/>
    </location>
</feature>
<evidence type="ECO:0000256" key="2">
    <source>
        <dbReference type="SAM" id="MobiDB-lite"/>
    </source>
</evidence>
<dbReference type="OrthoDB" id="10673816at2759"/>
<sequence>MPQTIHSRVNWGDGSFTDVEITQEHHPKYSSSIVLVVGRAPPSTNIEHVSPAMHQTPWSTTPSPRTPRTPRPPPASPCMPRTPNTIPTSPTPSHPSRQATVPPTPTPSSRQTAAAVPHSPSLSSVSSVSVAAETTNAAIPHPKDLVQPDRVNGSRFYVIFAGTHVGIFGNWYGQAKAYIDAYFGHPGAPELTILEAGNTDSLAKLISGLEVLGSELHMPPSSPDIELTSAPDDKKNVLGDSAPANGPENSPDNNRLNGWLVGTGRGEAGAGSWGATGGWDKNHCNSWDPIQAEDNPFPVVLWLRPPYGSPHLEWSSRLPSTPWMVKIRNMATMQRKFLSFLLKNALNISQCMHVASQRNGVMQPFQPSQGPRSRPGLPRTTRSSLPVNSSITKMSQHMEELLVAYNNAVDKLREVENRGQQLEDTEKLLRDLRAIALTYFPPTPGQM</sequence>